<organism evidence="2 3">
    <name type="scientific">Bifidobacterium longum</name>
    <dbReference type="NCBI Taxonomy" id="216816"/>
    <lineage>
        <taxon>Bacteria</taxon>
        <taxon>Bacillati</taxon>
        <taxon>Actinomycetota</taxon>
        <taxon>Actinomycetes</taxon>
        <taxon>Bifidobacteriales</taxon>
        <taxon>Bifidobacteriaceae</taxon>
        <taxon>Bifidobacterium</taxon>
    </lineage>
</organism>
<keyword evidence="1" id="KW-0812">Transmembrane</keyword>
<dbReference type="AlphaFoldDB" id="A0A3E4S4Y4"/>
<evidence type="ECO:0000313" key="3">
    <source>
        <dbReference type="Proteomes" id="UP000261288"/>
    </source>
</evidence>
<feature type="transmembrane region" description="Helical" evidence="1">
    <location>
        <begin position="41"/>
        <end position="58"/>
    </location>
</feature>
<proteinExistence type="predicted"/>
<accession>A0A3E4S4Y4</accession>
<evidence type="ECO:0000256" key="1">
    <source>
        <dbReference type="SAM" id="Phobius"/>
    </source>
</evidence>
<evidence type="ECO:0000313" key="2">
    <source>
        <dbReference type="EMBL" id="RGL48431.1"/>
    </source>
</evidence>
<name>A0A3E4S4Y4_BIFLN</name>
<feature type="transmembrane region" description="Helical" evidence="1">
    <location>
        <begin position="12"/>
        <end position="29"/>
    </location>
</feature>
<comment type="caution">
    <text evidence="2">The sequence shown here is derived from an EMBL/GenBank/DDBJ whole genome shotgun (WGS) entry which is preliminary data.</text>
</comment>
<protein>
    <submittedName>
        <fullName evidence="2">Uncharacterized protein</fullName>
    </submittedName>
</protein>
<keyword evidence="1" id="KW-1133">Transmembrane helix</keyword>
<keyword evidence="1" id="KW-0472">Membrane</keyword>
<sequence>MLVGLVIGYWRLVLKLAGLSVIIGSRCLNSFHCLITYTVRYYTHFCMFAVSVLNYLYLPLTREVSPRSSDGGRDPPAGGS</sequence>
<reference evidence="2 3" key="1">
    <citation type="submission" date="2018-08" db="EMBL/GenBank/DDBJ databases">
        <title>A genome reference for cultivated species of the human gut microbiota.</title>
        <authorList>
            <person name="Zou Y."/>
            <person name="Xue W."/>
            <person name="Luo G."/>
        </authorList>
    </citation>
    <scope>NUCLEOTIDE SEQUENCE [LARGE SCALE GENOMIC DNA]</scope>
    <source>
        <strain evidence="2 3">TF06-45A</strain>
    </source>
</reference>
<dbReference type="EMBL" id="QSRZ01000007">
    <property type="protein sequence ID" value="RGL48431.1"/>
    <property type="molecule type" value="Genomic_DNA"/>
</dbReference>
<dbReference type="Proteomes" id="UP000261288">
    <property type="component" value="Unassembled WGS sequence"/>
</dbReference>
<gene>
    <name evidence="2" type="ORF">DXC63_07140</name>
</gene>